<evidence type="ECO:0008006" key="6">
    <source>
        <dbReference type="Google" id="ProtNLM"/>
    </source>
</evidence>
<evidence type="ECO:0000256" key="2">
    <source>
        <dbReference type="ARBA" id="ARBA00023002"/>
    </source>
</evidence>
<dbReference type="CDD" id="cd05233">
    <property type="entry name" value="SDR_c"/>
    <property type="match status" value="1"/>
</dbReference>
<evidence type="ECO:0000256" key="3">
    <source>
        <dbReference type="RuleBase" id="RU000363"/>
    </source>
</evidence>
<dbReference type="RefSeq" id="WP_147831542.1">
    <property type="nucleotide sequence ID" value="NZ_BPQG01000044.1"/>
</dbReference>
<evidence type="ECO:0000313" key="5">
    <source>
        <dbReference type="Proteomes" id="UP001055117"/>
    </source>
</evidence>
<dbReference type="PANTHER" id="PTHR44196">
    <property type="entry name" value="DEHYDROGENASE/REDUCTASE SDR FAMILY MEMBER 7B"/>
    <property type="match status" value="1"/>
</dbReference>
<comment type="similarity">
    <text evidence="1 3">Belongs to the short-chain dehydrogenases/reductases (SDR) family.</text>
</comment>
<dbReference type="SUPFAM" id="SSF51735">
    <property type="entry name" value="NAD(P)-binding Rossmann-fold domains"/>
    <property type="match status" value="1"/>
</dbReference>
<gene>
    <name evidence="4" type="ORF">AFCDBAGC_2797</name>
</gene>
<dbReference type="InterPro" id="IPR036291">
    <property type="entry name" value="NAD(P)-bd_dom_sf"/>
</dbReference>
<evidence type="ECO:0000256" key="1">
    <source>
        <dbReference type="ARBA" id="ARBA00006484"/>
    </source>
</evidence>
<evidence type="ECO:0000313" key="4">
    <source>
        <dbReference type="EMBL" id="GJD44928.1"/>
    </source>
</evidence>
<dbReference type="PRINTS" id="PR00080">
    <property type="entry name" value="SDRFAMILY"/>
</dbReference>
<dbReference type="EMBL" id="BPQG01000044">
    <property type="protein sequence ID" value="GJD44928.1"/>
    <property type="molecule type" value="Genomic_DNA"/>
</dbReference>
<dbReference type="InterPro" id="IPR002347">
    <property type="entry name" value="SDR_fam"/>
</dbReference>
<dbReference type="Proteomes" id="UP001055117">
    <property type="component" value="Unassembled WGS sequence"/>
</dbReference>
<dbReference type="Gene3D" id="3.40.50.720">
    <property type="entry name" value="NAD(P)-binding Rossmann-like Domain"/>
    <property type="match status" value="1"/>
</dbReference>
<proteinExistence type="inferred from homology"/>
<reference evidence="4 5" key="1">
    <citation type="journal article" date="2021" name="Front. Microbiol.">
        <title>Comprehensive Comparative Genomics and Phenotyping of Methylobacterium Species.</title>
        <authorList>
            <person name="Alessa O."/>
            <person name="Ogura Y."/>
            <person name="Fujitani Y."/>
            <person name="Takami H."/>
            <person name="Hayashi T."/>
            <person name="Sahin N."/>
            <person name="Tani A."/>
        </authorList>
    </citation>
    <scope>NUCLEOTIDE SEQUENCE [LARGE SCALE GENOMIC DNA]</scope>
    <source>
        <strain evidence="4 5">DSM 23679</strain>
    </source>
</reference>
<name>A0ABQ4QI30_9HYPH</name>
<dbReference type="PRINTS" id="PR00081">
    <property type="entry name" value="GDHRDH"/>
</dbReference>
<keyword evidence="2" id="KW-0560">Oxidoreductase</keyword>
<dbReference type="Pfam" id="PF00106">
    <property type="entry name" value="adh_short"/>
    <property type="match status" value="1"/>
</dbReference>
<keyword evidence="5" id="KW-1185">Reference proteome</keyword>
<organism evidence="4 5">
    <name type="scientific">Methylobacterium cerastii</name>
    <dbReference type="NCBI Taxonomy" id="932741"/>
    <lineage>
        <taxon>Bacteria</taxon>
        <taxon>Pseudomonadati</taxon>
        <taxon>Pseudomonadota</taxon>
        <taxon>Alphaproteobacteria</taxon>
        <taxon>Hyphomicrobiales</taxon>
        <taxon>Methylobacteriaceae</taxon>
        <taxon>Methylobacterium</taxon>
    </lineage>
</organism>
<protein>
    <recommendedName>
        <fullName evidence="6">AraC family transcriptional regulator</fullName>
    </recommendedName>
</protein>
<accession>A0ABQ4QI30</accession>
<dbReference type="PANTHER" id="PTHR44196:SF2">
    <property type="entry name" value="SHORT-CHAIN DEHYDROGENASE-RELATED"/>
    <property type="match status" value="1"/>
</dbReference>
<sequence>MIDPAGSYGVALWEVADDADIAALTADLTDASALEAVAERLRTGAAIDILVNNAGSTLPGGVVGADLAAMDRLLRLNVTAPTMLASVAATGMAARGAGAIVNIASALAFIPDLFPGIYSATKSYLLTFSRGLAAEVGPRGVYVQAVVPAATRTELWEHAGADVNRIPGVMDVDALVDAALVGFDRKEEVTIPAIHDLSAWEALEPARGVLASGFQQSEPAPRYRP</sequence>
<comment type="caution">
    <text evidence="4">The sequence shown here is derived from an EMBL/GenBank/DDBJ whole genome shotgun (WGS) entry which is preliminary data.</text>
</comment>